<dbReference type="EMBL" id="JAPWGY010000002">
    <property type="protein sequence ID" value="MCZ4280652.1"/>
    <property type="molecule type" value="Genomic_DNA"/>
</dbReference>
<evidence type="ECO:0000313" key="3">
    <source>
        <dbReference type="Proteomes" id="UP001069802"/>
    </source>
</evidence>
<dbReference type="Pfam" id="PF24024">
    <property type="entry name" value="DUF7336"/>
    <property type="match status" value="1"/>
</dbReference>
<protein>
    <recommendedName>
        <fullName evidence="1">DUF7336 domain-containing protein</fullName>
    </recommendedName>
</protein>
<dbReference type="InterPro" id="IPR055760">
    <property type="entry name" value="DUF7336"/>
</dbReference>
<comment type="caution">
    <text evidence="2">The sequence shown here is derived from an EMBL/GenBank/DDBJ whole genome shotgun (WGS) entry which is preliminary data.</text>
</comment>
<gene>
    <name evidence="2" type="ORF">O4H49_07670</name>
</gene>
<name>A0ABT4LHT4_9PROT</name>
<proteinExistence type="predicted"/>
<sequence length="71" mass="8304">MNKIYMLFHSWYPEEGYKSVKIVGIYDTMSELEKNLALLKTKPGFCDAIDGFYIKEYELNQIVMDEGSLQL</sequence>
<keyword evidence="3" id="KW-1185">Reference proteome</keyword>
<dbReference type="RefSeq" id="WP_269422835.1">
    <property type="nucleotide sequence ID" value="NZ_JAPWGY010000002.1"/>
</dbReference>
<feature type="domain" description="DUF7336" evidence="1">
    <location>
        <begin position="2"/>
        <end position="61"/>
    </location>
</feature>
<evidence type="ECO:0000259" key="1">
    <source>
        <dbReference type="Pfam" id="PF24024"/>
    </source>
</evidence>
<dbReference type="Proteomes" id="UP001069802">
    <property type="component" value="Unassembled WGS sequence"/>
</dbReference>
<accession>A0ABT4LHT4</accession>
<organism evidence="2 3">
    <name type="scientific">Kiloniella laminariae</name>
    <dbReference type="NCBI Taxonomy" id="454162"/>
    <lineage>
        <taxon>Bacteria</taxon>
        <taxon>Pseudomonadati</taxon>
        <taxon>Pseudomonadota</taxon>
        <taxon>Alphaproteobacteria</taxon>
        <taxon>Rhodospirillales</taxon>
        <taxon>Kiloniellaceae</taxon>
        <taxon>Kiloniella</taxon>
    </lineage>
</organism>
<evidence type="ECO:0000313" key="2">
    <source>
        <dbReference type="EMBL" id="MCZ4280652.1"/>
    </source>
</evidence>
<reference evidence="2" key="1">
    <citation type="submission" date="2022-12" db="EMBL/GenBank/DDBJ databases">
        <title>Bacterial isolates from different developmental stages of Nematostella vectensis.</title>
        <authorList>
            <person name="Fraune S."/>
        </authorList>
    </citation>
    <scope>NUCLEOTIDE SEQUENCE</scope>
    <source>
        <strain evidence="2">G21630-S1</strain>
    </source>
</reference>